<gene>
    <name evidence="1" type="ORF">HPP92_005628</name>
</gene>
<evidence type="ECO:0000313" key="1">
    <source>
        <dbReference type="EMBL" id="KAG0492230.1"/>
    </source>
</evidence>
<dbReference type="AlphaFoldDB" id="A0A835RH63"/>
<name>A0A835RH63_VANPL</name>
<comment type="caution">
    <text evidence="1">The sequence shown here is derived from an EMBL/GenBank/DDBJ whole genome shotgun (WGS) entry which is preliminary data.</text>
</comment>
<proteinExistence type="predicted"/>
<protein>
    <submittedName>
        <fullName evidence="1">Uncharacterized protein</fullName>
    </submittedName>
</protein>
<dbReference type="Proteomes" id="UP000636800">
    <property type="component" value="Chromosome 2"/>
</dbReference>
<sequence length="105" mass="11802">MNVLRKKTTASFQDTSMKGTRPELIVVRLQFYLQRCIGINSLQTSILVPWSMNHGDSGHGHQYFCSVPGQLYPTALQLPASAESYEQAFEGDAPVPPKRMALYRK</sequence>
<keyword evidence="2" id="KW-1185">Reference proteome</keyword>
<dbReference type="EMBL" id="JADCNL010000002">
    <property type="protein sequence ID" value="KAG0492230.1"/>
    <property type="molecule type" value="Genomic_DNA"/>
</dbReference>
<organism evidence="1 2">
    <name type="scientific">Vanilla planifolia</name>
    <name type="common">Vanilla</name>
    <dbReference type="NCBI Taxonomy" id="51239"/>
    <lineage>
        <taxon>Eukaryota</taxon>
        <taxon>Viridiplantae</taxon>
        <taxon>Streptophyta</taxon>
        <taxon>Embryophyta</taxon>
        <taxon>Tracheophyta</taxon>
        <taxon>Spermatophyta</taxon>
        <taxon>Magnoliopsida</taxon>
        <taxon>Liliopsida</taxon>
        <taxon>Asparagales</taxon>
        <taxon>Orchidaceae</taxon>
        <taxon>Vanilloideae</taxon>
        <taxon>Vanilleae</taxon>
        <taxon>Vanilla</taxon>
    </lineage>
</organism>
<evidence type="ECO:0000313" key="2">
    <source>
        <dbReference type="Proteomes" id="UP000636800"/>
    </source>
</evidence>
<reference evidence="1 2" key="1">
    <citation type="journal article" date="2020" name="Nat. Food">
        <title>A phased Vanilla planifolia genome enables genetic improvement of flavour and production.</title>
        <authorList>
            <person name="Hasing T."/>
            <person name="Tang H."/>
            <person name="Brym M."/>
            <person name="Khazi F."/>
            <person name="Huang T."/>
            <person name="Chambers A.H."/>
        </authorList>
    </citation>
    <scope>NUCLEOTIDE SEQUENCE [LARGE SCALE GENOMIC DNA]</scope>
    <source>
        <tissue evidence="1">Leaf</tissue>
    </source>
</reference>
<accession>A0A835RH63</accession>